<comment type="caution">
    <text evidence="3">The sequence shown here is derived from an EMBL/GenBank/DDBJ whole genome shotgun (WGS) entry which is preliminary data.</text>
</comment>
<reference evidence="3" key="1">
    <citation type="submission" date="2020-04" db="EMBL/GenBank/DDBJ databases">
        <authorList>
            <person name="Zhang T."/>
        </authorList>
    </citation>
    <scope>NUCLEOTIDE SEQUENCE</scope>
    <source>
        <strain evidence="3">HKST-UBA10</strain>
    </source>
</reference>
<feature type="coiled-coil region" evidence="1">
    <location>
        <begin position="94"/>
        <end position="153"/>
    </location>
</feature>
<sequence>MNKSNKVLLSVLVFLFVCGVSFVGMRGFNVKAREVGDDNLNRPVRVASEDDEDQETGAYLDDENDDSNDDELDDMNNVRNIKVQTQDRAVASLVKALSKKAENLQKLLTTLETKVSSNDDLTDERKQEMLQDIDDAQEKVQSYLDDLSSAETTDEVKALAKDFNDDYVDLVQKFRSNSERVRLSVANQAKLRLELLNQNLNDLNDVVSKYCPDELDSFQTATQTFQQEMEALNAALDTGDLNAIREQLKTVKSSLQVMKTNLIQSRNR</sequence>
<evidence type="ECO:0000256" key="2">
    <source>
        <dbReference type="SAM" id="MobiDB-lite"/>
    </source>
</evidence>
<protein>
    <submittedName>
        <fullName evidence="3">Uncharacterized protein</fullName>
    </submittedName>
</protein>
<accession>A0A955L3K7</accession>
<proteinExistence type="predicted"/>
<feature type="non-terminal residue" evidence="3">
    <location>
        <position position="268"/>
    </location>
</feature>
<gene>
    <name evidence="3" type="ORF">KC660_02795</name>
</gene>
<name>A0A955L3K7_9BACT</name>
<evidence type="ECO:0000256" key="1">
    <source>
        <dbReference type="SAM" id="Coils"/>
    </source>
</evidence>
<organism evidence="3 4">
    <name type="scientific">Candidatus Dojkabacteria bacterium</name>
    <dbReference type="NCBI Taxonomy" id="2099670"/>
    <lineage>
        <taxon>Bacteria</taxon>
        <taxon>Candidatus Dojkabacteria</taxon>
    </lineage>
</organism>
<dbReference type="Gene3D" id="1.20.120.20">
    <property type="entry name" value="Apolipoprotein"/>
    <property type="match status" value="1"/>
</dbReference>
<dbReference type="EMBL" id="JAGQLG010000104">
    <property type="protein sequence ID" value="MCA9382312.1"/>
    <property type="molecule type" value="Genomic_DNA"/>
</dbReference>
<dbReference type="AlphaFoldDB" id="A0A955L3K7"/>
<reference evidence="3" key="2">
    <citation type="journal article" date="2021" name="Microbiome">
        <title>Successional dynamics and alternative stable states in a saline activated sludge microbial community over 9 years.</title>
        <authorList>
            <person name="Wang Y."/>
            <person name="Ye J."/>
            <person name="Ju F."/>
            <person name="Liu L."/>
            <person name="Boyd J.A."/>
            <person name="Deng Y."/>
            <person name="Parks D.H."/>
            <person name="Jiang X."/>
            <person name="Yin X."/>
            <person name="Woodcroft B.J."/>
            <person name="Tyson G.W."/>
            <person name="Hugenholtz P."/>
            <person name="Polz M.F."/>
            <person name="Zhang T."/>
        </authorList>
    </citation>
    <scope>NUCLEOTIDE SEQUENCE</scope>
    <source>
        <strain evidence="3">HKST-UBA10</strain>
    </source>
</reference>
<feature type="region of interest" description="Disordered" evidence="2">
    <location>
        <begin position="41"/>
        <end position="74"/>
    </location>
</feature>
<keyword evidence="1" id="KW-0175">Coiled coil</keyword>
<evidence type="ECO:0000313" key="3">
    <source>
        <dbReference type="EMBL" id="MCA9382312.1"/>
    </source>
</evidence>
<evidence type="ECO:0000313" key="4">
    <source>
        <dbReference type="Proteomes" id="UP000782843"/>
    </source>
</evidence>
<dbReference type="Proteomes" id="UP000782843">
    <property type="component" value="Unassembled WGS sequence"/>
</dbReference>
<feature type="compositionally biased region" description="Acidic residues" evidence="2">
    <location>
        <begin position="49"/>
        <end position="74"/>
    </location>
</feature>